<dbReference type="PANTHER" id="PTHR46401:SF2">
    <property type="entry name" value="GLYCOSYLTRANSFERASE WBBK-RELATED"/>
    <property type="match status" value="1"/>
</dbReference>
<evidence type="ECO:0000259" key="3">
    <source>
        <dbReference type="Pfam" id="PF13439"/>
    </source>
</evidence>
<accession>A0ABX1E446</accession>
<dbReference type="InterPro" id="IPR028098">
    <property type="entry name" value="Glyco_trans_4-like_N"/>
</dbReference>
<dbReference type="Pfam" id="PF13439">
    <property type="entry name" value="Glyco_transf_4"/>
    <property type="match status" value="1"/>
</dbReference>
<comment type="caution">
    <text evidence="4">The sequence shown here is derived from an EMBL/GenBank/DDBJ whole genome shotgun (WGS) entry which is preliminary data.</text>
</comment>
<dbReference type="SUPFAM" id="SSF53756">
    <property type="entry name" value="UDP-Glycosyltransferase/glycogen phosphorylase"/>
    <property type="match status" value="1"/>
</dbReference>
<feature type="domain" description="Glycosyl transferase family 1" evidence="2">
    <location>
        <begin position="232"/>
        <end position="325"/>
    </location>
</feature>
<gene>
    <name evidence="4" type="ORF">HEQ75_06655</name>
</gene>
<organism evidence="4 5">
    <name type="scientific">Falsiroseomonas selenitidurans</name>
    <dbReference type="NCBI Taxonomy" id="2716335"/>
    <lineage>
        <taxon>Bacteria</taxon>
        <taxon>Pseudomonadati</taxon>
        <taxon>Pseudomonadota</taxon>
        <taxon>Alphaproteobacteria</taxon>
        <taxon>Acetobacterales</taxon>
        <taxon>Roseomonadaceae</taxon>
        <taxon>Falsiroseomonas</taxon>
    </lineage>
</organism>
<dbReference type="InterPro" id="IPR001296">
    <property type="entry name" value="Glyco_trans_1"/>
</dbReference>
<dbReference type="Gene3D" id="3.40.50.2000">
    <property type="entry name" value="Glycogen Phosphorylase B"/>
    <property type="match status" value="2"/>
</dbReference>
<protein>
    <submittedName>
        <fullName evidence="4">Glycosyltransferase family 4 protein</fullName>
    </submittedName>
</protein>
<name>A0ABX1E446_9PROT</name>
<evidence type="ECO:0000259" key="2">
    <source>
        <dbReference type="Pfam" id="PF00534"/>
    </source>
</evidence>
<evidence type="ECO:0000256" key="1">
    <source>
        <dbReference type="ARBA" id="ARBA00022679"/>
    </source>
</evidence>
<reference evidence="4 5" key="1">
    <citation type="submission" date="2020-03" db="EMBL/GenBank/DDBJ databases">
        <title>Roseomonas selenitidurans sp. nov. isolated from urban soil.</title>
        <authorList>
            <person name="Liu H."/>
        </authorList>
    </citation>
    <scope>NUCLEOTIDE SEQUENCE [LARGE SCALE GENOMIC DNA]</scope>
    <source>
        <strain evidence="4 5">BU-1</strain>
    </source>
</reference>
<dbReference type="Proteomes" id="UP000787635">
    <property type="component" value="Unassembled WGS sequence"/>
</dbReference>
<dbReference type="Pfam" id="PF00534">
    <property type="entry name" value="Glycos_transf_1"/>
    <property type="match status" value="1"/>
</dbReference>
<keyword evidence="1" id="KW-0808">Transferase</keyword>
<keyword evidence="5" id="KW-1185">Reference proteome</keyword>
<dbReference type="PANTHER" id="PTHR46401">
    <property type="entry name" value="GLYCOSYLTRANSFERASE WBBK-RELATED"/>
    <property type="match status" value="1"/>
</dbReference>
<evidence type="ECO:0000313" key="4">
    <source>
        <dbReference type="EMBL" id="NKC30537.1"/>
    </source>
</evidence>
<sequence>MTVDAVGGVWRYAMDLCRALNDARVRVLLVGLGPPPGTAQGAEAASLPGTRLQWLDAPLDWMAPDAAALVGVPDELAALAARAGVDLLHLNLPSQAAGLRTERPVLIVSHSCLPSWWAAMRGTALPAEWAWQWRLNAAGLARAEAVVAPSASHAAALRATYAPEGRIRVVPNAAAVTPGAGPRELLVLAAARWWDEAKGGALLDEAAARSPWPVQAAGALRGDNGAAFTFHHATALGPLPAEDLRNRMRRAAVFASPSRYEPFGLAALEAAQAGAALVLAEIPTYREIWDGAAEFAADAGCLAAALHRLASDPALLHRRAAQARERAARFTPDRQLAALLAAYAAAAAAACPAE</sequence>
<feature type="domain" description="Glycosyltransferase subfamily 4-like N-terminal" evidence="3">
    <location>
        <begin position="6"/>
        <end position="173"/>
    </location>
</feature>
<evidence type="ECO:0000313" key="5">
    <source>
        <dbReference type="Proteomes" id="UP000787635"/>
    </source>
</evidence>
<dbReference type="EMBL" id="JAAVNE010000007">
    <property type="protein sequence ID" value="NKC30537.1"/>
    <property type="molecule type" value="Genomic_DNA"/>
</dbReference>
<proteinExistence type="predicted"/>